<evidence type="ECO:0000313" key="5">
    <source>
        <dbReference type="EMBL" id="KAA6186013.1"/>
    </source>
</evidence>
<evidence type="ECO:0000313" key="6">
    <source>
        <dbReference type="Proteomes" id="UP000322981"/>
    </source>
</evidence>
<dbReference type="GO" id="GO:0008757">
    <property type="term" value="F:S-adenosylmethionine-dependent methyltransferase activity"/>
    <property type="evidence" value="ECO:0007669"/>
    <property type="project" value="InterPro"/>
</dbReference>
<reference evidence="5 6" key="1">
    <citation type="submission" date="2019-09" db="EMBL/GenBank/DDBJ databases">
        <title>Whole-genome sequence of the purple sulfur bacterium Thiohalocapsa marina DSM 19078.</title>
        <authorList>
            <person name="Kyndt J.A."/>
            <person name="Meyer T.E."/>
        </authorList>
    </citation>
    <scope>NUCLEOTIDE SEQUENCE [LARGE SCALE GENOMIC DNA]</scope>
    <source>
        <strain evidence="5 6">DSM 19078</strain>
    </source>
</reference>
<evidence type="ECO:0000256" key="1">
    <source>
        <dbReference type="ARBA" id="ARBA00022603"/>
    </source>
</evidence>
<dbReference type="InterPro" id="IPR029063">
    <property type="entry name" value="SAM-dependent_MTases_sf"/>
</dbReference>
<dbReference type="Proteomes" id="UP000322981">
    <property type="component" value="Unassembled WGS sequence"/>
</dbReference>
<dbReference type="PANTHER" id="PTHR47816">
    <property type="entry name" value="RIBOSOMAL RNA SMALL SUBUNIT METHYLTRANSFERASE C"/>
    <property type="match status" value="1"/>
</dbReference>
<evidence type="ECO:0000256" key="2">
    <source>
        <dbReference type="ARBA" id="ARBA00022679"/>
    </source>
</evidence>
<dbReference type="CDD" id="cd02440">
    <property type="entry name" value="AdoMet_MTases"/>
    <property type="match status" value="1"/>
</dbReference>
<dbReference type="InterPro" id="IPR007848">
    <property type="entry name" value="Small_mtfrase_dom"/>
</dbReference>
<dbReference type="Gene3D" id="3.40.50.150">
    <property type="entry name" value="Vaccinia Virus protein VP39"/>
    <property type="match status" value="1"/>
</dbReference>
<accession>A0A5M8FM73</accession>
<gene>
    <name evidence="5" type="ORF">F2Q65_06495</name>
</gene>
<dbReference type="GO" id="GO:0032259">
    <property type="term" value="P:methylation"/>
    <property type="evidence" value="ECO:0007669"/>
    <property type="project" value="UniProtKB-KW"/>
</dbReference>
<keyword evidence="6" id="KW-1185">Reference proteome</keyword>
<keyword evidence="3" id="KW-0949">S-adenosyl-L-methionine</keyword>
<dbReference type="OrthoDB" id="29650at2"/>
<dbReference type="PANTHER" id="PTHR47816:SF4">
    <property type="entry name" value="RIBOSOMAL RNA SMALL SUBUNIT METHYLTRANSFERASE C"/>
    <property type="match status" value="1"/>
</dbReference>
<comment type="caution">
    <text evidence="5">The sequence shown here is derived from an EMBL/GenBank/DDBJ whole genome shotgun (WGS) entry which is preliminary data.</text>
</comment>
<dbReference type="AlphaFoldDB" id="A0A5M8FM73"/>
<dbReference type="Pfam" id="PF05175">
    <property type="entry name" value="MTS"/>
    <property type="match status" value="1"/>
</dbReference>
<keyword evidence="1 5" id="KW-0489">Methyltransferase</keyword>
<dbReference type="EMBL" id="VWXX01000006">
    <property type="protein sequence ID" value="KAA6186013.1"/>
    <property type="molecule type" value="Genomic_DNA"/>
</dbReference>
<evidence type="ECO:0000256" key="3">
    <source>
        <dbReference type="ARBA" id="ARBA00022691"/>
    </source>
</evidence>
<feature type="domain" description="Methyltransferase small" evidence="4">
    <location>
        <begin position="25"/>
        <end position="190"/>
    </location>
</feature>
<dbReference type="RefSeq" id="WP_150091620.1">
    <property type="nucleotide sequence ID" value="NZ_JBFUOH010000134.1"/>
</dbReference>
<protein>
    <submittedName>
        <fullName evidence="5">Methyltransferase</fullName>
    </submittedName>
</protein>
<proteinExistence type="predicted"/>
<dbReference type="InterPro" id="IPR046977">
    <property type="entry name" value="RsmC/RlmG"/>
</dbReference>
<dbReference type="SUPFAM" id="SSF53335">
    <property type="entry name" value="S-adenosyl-L-methionine-dependent methyltransferases"/>
    <property type="match status" value="1"/>
</dbReference>
<organism evidence="5 6">
    <name type="scientific">Thiohalocapsa marina</name>
    <dbReference type="NCBI Taxonomy" id="424902"/>
    <lineage>
        <taxon>Bacteria</taxon>
        <taxon>Pseudomonadati</taxon>
        <taxon>Pseudomonadota</taxon>
        <taxon>Gammaproteobacteria</taxon>
        <taxon>Chromatiales</taxon>
        <taxon>Chromatiaceae</taxon>
        <taxon>Thiohalocapsa</taxon>
    </lineage>
</organism>
<name>A0A5M8FM73_9GAMM</name>
<sequence>MLSHQQLAELRHPLRFEAHLAGRPLRFESTWGLFSPREIDEGTRLLLQHVEVAADADCLDLGCGYGPIGLTLAALAPAGQTLLVDKDFVAVDFANRNAALNQLGNAHAQLSNGFEQVDPDRRFDLIASNIPAKVGKELLSLLLHDAHARLKPGGHLYVVTINGLRQFMKRNLTEVFGNYDKLKQGSHYTVAVARREATAER</sequence>
<keyword evidence="2 5" id="KW-0808">Transferase</keyword>
<evidence type="ECO:0000259" key="4">
    <source>
        <dbReference type="Pfam" id="PF05175"/>
    </source>
</evidence>